<dbReference type="NCBIfam" id="NF040920">
    <property type="entry name" value="CD1871A_fam"/>
    <property type="match status" value="1"/>
</dbReference>
<name>A0A8H2MF82_9FIRM</name>
<evidence type="ECO:0008006" key="4">
    <source>
        <dbReference type="Google" id="ProtNLM"/>
    </source>
</evidence>
<dbReference type="AlphaFoldDB" id="A0A8H2MF82"/>
<sequence>MDKIAFKSTKQKLTVQVILLVIAVAFIGFGAYRGEAKTVFTKAMNLCLECVGIG</sequence>
<feature type="transmembrane region" description="Helical" evidence="1">
    <location>
        <begin position="12"/>
        <end position="32"/>
    </location>
</feature>
<keyword evidence="1" id="KW-0812">Transmembrane</keyword>
<evidence type="ECO:0000313" key="3">
    <source>
        <dbReference type="Proteomes" id="UP000377798"/>
    </source>
</evidence>
<keyword evidence="3" id="KW-1185">Reference proteome</keyword>
<proteinExistence type="predicted"/>
<keyword evidence="1" id="KW-1133">Transmembrane helix</keyword>
<organism evidence="2 3">
    <name type="scientific">Urinicoccus massiliensis</name>
    <dbReference type="NCBI Taxonomy" id="1723382"/>
    <lineage>
        <taxon>Bacteria</taxon>
        <taxon>Bacillati</taxon>
        <taxon>Bacillota</taxon>
        <taxon>Tissierellia</taxon>
        <taxon>Tissierellales</taxon>
        <taxon>Peptoniphilaceae</taxon>
        <taxon>Urinicoccus</taxon>
    </lineage>
</organism>
<evidence type="ECO:0000256" key="1">
    <source>
        <dbReference type="SAM" id="Phobius"/>
    </source>
</evidence>
<comment type="caution">
    <text evidence="2">The sequence shown here is derived from an EMBL/GenBank/DDBJ whole genome shotgun (WGS) entry which is preliminary data.</text>
</comment>
<dbReference type="EMBL" id="CAACYI010000001">
    <property type="protein sequence ID" value="VFB16535.1"/>
    <property type="molecule type" value="Genomic_DNA"/>
</dbReference>
<dbReference type="Proteomes" id="UP000377798">
    <property type="component" value="Unassembled WGS sequence"/>
</dbReference>
<gene>
    <name evidence="2" type="ORF">NCTC13150_01084</name>
</gene>
<dbReference type="RefSeq" id="WP_034440505.1">
    <property type="nucleotide sequence ID" value="NZ_CAACYI010000001.1"/>
</dbReference>
<keyword evidence="1" id="KW-0472">Membrane</keyword>
<reference evidence="2 3" key="1">
    <citation type="submission" date="2019-02" db="EMBL/GenBank/DDBJ databases">
        <authorList>
            <consortium name="Pathogen Informatics"/>
        </authorList>
    </citation>
    <scope>NUCLEOTIDE SEQUENCE [LARGE SCALE GENOMIC DNA]</scope>
    <source>
        <strain evidence="2 3">3012STDY7089603</strain>
    </source>
</reference>
<protein>
    <recommendedName>
        <fullName evidence="4">Thioredoxin</fullName>
    </recommendedName>
</protein>
<evidence type="ECO:0000313" key="2">
    <source>
        <dbReference type="EMBL" id="VFB16535.1"/>
    </source>
</evidence>
<dbReference type="InterPro" id="IPR047708">
    <property type="entry name" value="CD1871A-like"/>
</dbReference>
<accession>A0A8H2MF82</accession>